<dbReference type="KEGG" id="beq:BEWA_041040"/>
<feature type="compositionally biased region" description="Basic residues" evidence="2">
    <location>
        <begin position="112"/>
        <end position="132"/>
    </location>
</feature>
<feature type="domain" description="RRM" evidence="3">
    <location>
        <begin position="13"/>
        <end position="91"/>
    </location>
</feature>
<organism evidence="4 5">
    <name type="scientific">Theileria equi strain WA</name>
    <dbReference type="NCBI Taxonomy" id="1537102"/>
    <lineage>
        <taxon>Eukaryota</taxon>
        <taxon>Sar</taxon>
        <taxon>Alveolata</taxon>
        <taxon>Apicomplexa</taxon>
        <taxon>Aconoidasida</taxon>
        <taxon>Piroplasmida</taxon>
        <taxon>Theileriidae</taxon>
        <taxon>Theileria</taxon>
    </lineage>
</organism>
<dbReference type="eggNOG" id="KOG0118">
    <property type="taxonomic scope" value="Eukaryota"/>
</dbReference>
<dbReference type="STRING" id="1537102.L1LFD3"/>
<dbReference type="Pfam" id="PF00076">
    <property type="entry name" value="RRM_1"/>
    <property type="match status" value="1"/>
</dbReference>
<feature type="compositionally biased region" description="Basic and acidic residues" evidence="2">
    <location>
        <begin position="135"/>
        <end position="158"/>
    </location>
</feature>
<dbReference type="InterPro" id="IPR035979">
    <property type="entry name" value="RBD_domain_sf"/>
</dbReference>
<keyword evidence="1" id="KW-0694">RNA-binding</keyword>
<name>L1LFD3_THEEQ</name>
<dbReference type="SMART" id="SM00360">
    <property type="entry name" value="RRM"/>
    <property type="match status" value="1"/>
</dbReference>
<dbReference type="AlphaFoldDB" id="L1LFD3"/>
<reference evidence="4 5" key="1">
    <citation type="journal article" date="2012" name="BMC Genomics">
        <title>Comparative genomic analysis and phylogenetic position of Theileria equi.</title>
        <authorList>
            <person name="Kappmeyer L.S."/>
            <person name="Thiagarajan M."/>
            <person name="Herndon D.R."/>
            <person name="Ramsay J.D."/>
            <person name="Caler E."/>
            <person name="Djikeng A."/>
            <person name="Gillespie J.J."/>
            <person name="Lau A.O."/>
            <person name="Roalson E.H."/>
            <person name="Silva J.C."/>
            <person name="Silva M.G."/>
            <person name="Suarez C.E."/>
            <person name="Ueti M.W."/>
            <person name="Nene V.M."/>
            <person name="Mealey R.H."/>
            <person name="Knowles D.P."/>
            <person name="Brayton K.A."/>
        </authorList>
    </citation>
    <scope>NUCLEOTIDE SEQUENCE [LARGE SCALE GENOMIC DNA]</scope>
    <source>
        <strain evidence="4 5">WA</strain>
    </source>
</reference>
<dbReference type="EMBL" id="ACOU01000002">
    <property type="protein sequence ID" value="EKX74066.1"/>
    <property type="molecule type" value="Genomic_DNA"/>
</dbReference>
<dbReference type="OrthoDB" id="439808at2759"/>
<evidence type="ECO:0000256" key="1">
    <source>
        <dbReference type="PROSITE-ProRule" id="PRU00176"/>
    </source>
</evidence>
<dbReference type="SUPFAM" id="SSF54928">
    <property type="entry name" value="RNA-binding domain, RBD"/>
    <property type="match status" value="1"/>
</dbReference>
<dbReference type="Gene3D" id="3.30.70.330">
    <property type="match status" value="1"/>
</dbReference>
<evidence type="ECO:0000256" key="2">
    <source>
        <dbReference type="SAM" id="MobiDB-lite"/>
    </source>
</evidence>
<dbReference type="RefSeq" id="XP_004833518.1">
    <property type="nucleotide sequence ID" value="XM_004833461.1"/>
</dbReference>
<feature type="region of interest" description="Disordered" evidence="2">
    <location>
        <begin position="75"/>
        <end position="183"/>
    </location>
</feature>
<sequence>MSDHQRRGGKRRISLLVKNLKYETSPDKVRSLFSRYGEIRDVYLPLDYYTKKPRGFGFVEFYKEEDADEALRGMDGEEIDGNKVEVFPAKHGRSDPREMRHRESRRRDRSYSRGRQRRRRSYSRSRSRRRYRSSSGDRSDRRSRSRSERRSRSIKRSESSSARSVSRRSNSSSRSRSVSRNSS</sequence>
<evidence type="ECO:0000313" key="4">
    <source>
        <dbReference type="EMBL" id="EKX74066.1"/>
    </source>
</evidence>
<evidence type="ECO:0000259" key="3">
    <source>
        <dbReference type="PROSITE" id="PS50102"/>
    </source>
</evidence>
<gene>
    <name evidence="4" type="ORF">BEWA_041040</name>
</gene>
<dbReference type="InterPro" id="IPR012677">
    <property type="entry name" value="Nucleotide-bd_a/b_plait_sf"/>
</dbReference>
<feature type="compositionally biased region" description="Basic and acidic residues" evidence="2">
    <location>
        <begin position="92"/>
        <end position="111"/>
    </location>
</feature>
<comment type="caution">
    <text evidence="4">The sequence shown here is derived from an EMBL/GenBank/DDBJ whole genome shotgun (WGS) entry which is preliminary data.</text>
</comment>
<protein>
    <submittedName>
        <fullName evidence="4">Serine/arginine rich splicing factor, putative</fullName>
    </submittedName>
</protein>
<dbReference type="Proteomes" id="UP000031512">
    <property type="component" value="Unassembled WGS sequence"/>
</dbReference>
<dbReference type="GeneID" id="15807514"/>
<dbReference type="InterPro" id="IPR050441">
    <property type="entry name" value="RBM"/>
</dbReference>
<keyword evidence="5" id="KW-1185">Reference proteome</keyword>
<dbReference type="PROSITE" id="PS50102">
    <property type="entry name" value="RRM"/>
    <property type="match status" value="1"/>
</dbReference>
<dbReference type="GO" id="GO:0003723">
    <property type="term" value="F:RNA binding"/>
    <property type="evidence" value="ECO:0007669"/>
    <property type="project" value="UniProtKB-UniRule"/>
</dbReference>
<dbReference type="VEuPathDB" id="PiroplasmaDB:BEWA_041040"/>
<feature type="compositionally biased region" description="Low complexity" evidence="2">
    <location>
        <begin position="159"/>
        <end position="183"/>
    </location>
</feature>
<dbReference type="PANTHER" id="PTHR48034">
    <property type="entry name" value="TRANSFORMER-2 SEX-DETERMINING PROTEIN-RELATED"/>
    <property type="match status" value="1"/>
</dbReference>
<accession>L1LFD3</accession>
<dbReference type="InterPro" id="IPR000504">
    <property type="entry name" value="RRM_dom"/>
</dbReference>
<proteinExistence type="predicted"/>
<evidence type="ECO:0000313" key="5">
    <source>
        <dbReference type="Proteomes" id="UP000031512"/>
    </source>
</evidence>